<dbReference type="InterPro" id="IPR052895">
    <property type="entry name" value="HetReg/Transcr_Mod"/>
</dbReference>
<dbReference type="AlphaFoldDB" id="A0A9Q8P4G7"/>
<dbReference type="Proteomes" id="UP000756132">
    <property type="component" value="Chromosome 1"/>
</dbReference>
<reference evidence="2" key="1">
    <citation type="submission" date="2021-12" db="EMBL/GenBank/DDBJ databases">
        <authorList>
            <person name="Zaccaron A."/>
            <person name="Stergiopoulos I."/>
        </authorList>
    </citation>
    <scope>NUCLEOTIDE SEQUENCE</scope>
    <source>
        <strain evidence="2">Race5_Kim</strain>
    </source>
</reference>
<sequence length="624" mass="69874">MSLTRWKSPSNSAPELLDFHYARLKSQHSIRLARIRPGSSGRVAIDLVDSYVSARGQAPSDEYDALSYTWGDLQPNKPILCNGRRLVITETLLDALKHFRLQGNAVTLWIDQICICQARPKEREHQVQPMGDIFSGARRVLVWLGGHYDDSKTGMRLAEHLLSISRDPQISHLDHHRIHNRLPASEHKGWKALASILRRPWFLTTWIVQEVVLNPNVELVLADNSLHWHELESIVGLLDGPTSRQWQLDLTMSAWELPFSRINRIRLRHQQSRLHQIKTAATDNEAVSDDPRAKADVAGFDLDLLDLLLISRDLGATDPRDKIYGLLGLSGHEMPIDYDASPEQVFNEFALAIVGSATDLAPVGVQMAKLSCKIKEVRKALTLLSCAGKPNQQRSMASWIPDWSTNLSSRPLLFDQRFCAGGDTIDIDWHFETGLHLCGKLLDTVAVAGKTSLGYTAEGNAHGLIRDWMHEARKIADTRSVRSPGSTMNVDAFQALLRDLSVCEHGYYKGDEHEAQFRRRRSMLDDINDVDTVHDARQTLTLGPTRGRVLAATTTGHICLVPRGTVVGDLIYVVLGASVPFVLRPHAEDDIAFTLIGKAYVQGITYGEWLHMDHLAGVEDVYLR</sequence>
<dbReference type="KEGG" id="ffu:CLAFUR5_00385"/>
<protein>
    <submittedName>
        <fullName evidence="2">Heterokaryon incompatibility protein 6, OR allele</fullName>
    </submittedName>
</protein>
<dbReference type="InterPro" id="IPR010730">
    <property type="entry name" value="HET"/>
</dbReference>
<dbReference type="RefSeq" id="XP_047757088.1">
    <property type="nucleotide sequence ID" value="XM_047899533.1"/>
</dbReference>
<accession>A0A9Q8P4G7</accession>
<dbReference type="GeneID" id="71980263"/>
<name>A0A9Q8P4G7_PASFU</name>
<gene>
    <name evidence="2" type="ORF">CLAFUR5_00385</name>
</gene>
<evidence type="ECO:0000259" key="1">
    <source>
        <dbReference type="Pfam" id="PF06985"/>
    </source>
</evidence>
<feature type="domain" description="Heterokaryon incompatibility" evidence="1">
    <location>
        <begin position="63"/>
        <end position="210"/>
    </location>
</feature>
<dbReference type="PANTHER" id="PTHR24148:SF64">
    <property type="entry name" value="HETEROKARYON INCOMPATIBILITY DOMAIN-CONTAINING PROTEIN"/>
    <property type="match status" value="1"/>
</dbReference>
<dbReference type="EMBL" id="CP090163">
    <property type="protein sequence ID" value="UJO12722.1"/>
    <property type="molecule type" value="Genomic_DNA"/>
</dbReference>
<reference evidence="2" key="2">
    <citation type="journal article" date="2022" name="Microb. Genom.">
        <title>A chromosome-scale genome assembly of the tomato pathogen Cladosporium fulvum reveals a compartmentalized genome architecture and the presence of a dispensable chromosome.</title>
        <authorList>
            <person name="Zaccaron A.Z."/>
            <person name="Chen L.H."/>
            <person name="Samaras A."/>
            <person name="Stergiopoulos I."/>
        </authorList>
    </citation>
    <scope>NUCLEOTIDE SEQUENCE</scope>
    <source>
        <strain evidence="2">Race5_Kim</strain>
    </source>
</reference>
<dbReference type="OrthoDB" id="2157530at2759"/>
<evidence type="ECO:0000313" key="2">
    <source>
        <dbReference type="EMBL" id="UJO12722.1"/>
    </source>
</evidence>
<dbReference type="Pfam" id="PF26639">
    <property type="entry name" value="Het-6_barrel"/>
    <property type="match status" value="1"/>
</dbReference>
<keyword evidence="3" id="KW-1185">Reference proteome</keyword>
<evidence type="ECO:0000313" key="3">
    <source>
        <dbReference type="Proteomes" id="UP000756132"/>
    </source>
</evidence>
<proteinExistence type="predicted"/>
<organism evidence="2 3">
    <name type="scientific">Passalora fulva</name>
    <name type="common">Tomato leaf mold</name>
    <name type="synonym">Cladosporium fulvum</name>
    <dbReference type="NCBI Taxonomy" id="5499"/>
    <lineage>
        <taxon>Eukaryota</taxon>
        <taxon>Fungi</taxon>
        <taxon>Dikarya</taxon>
        <taxon>Ascomycota</taxon>
        <taxon>Pezizomycotina</taxon>
        <taxon>Dothideomycetes</taxon>
        <taxon>Dothideomycetidae</taxon>
        <taxon>Mycosphaerellales</taxon>
        <taxon>Mycosphaerellaceae</taxon>
        <taxon>Fulvia</taxon>
    </lineage>
</organism>
<dbReference type="Pfam" id="PF06985">
    <property type="entry name" value="HET"/>
    <property type="match status" value="1"/>
</dbReference>
<dbReference type="PANTHER" id="PTHR24148">
    <property type="entry name" value="ANKYRIN REPEAT DOMAIN-CONTAINING PROTEIN 39 HOMOLOG-RELATED"/>
    <property type="match status" value="1"/>
</dbReference>